<accession>A0AA35WXY3</accession>
<keyword evidence="2" id="KW-1185">Reference proteome</keyword>
<comment type="caution">
    <text evidence="1">The sequence shown here is derived from an EMBL/GenBank/DDBJ whole genome shotgun (WGS) entry which is preliminary data.</text>
</comment>
<dbReference type="EMBL" id="CASHTH010002497">
    <property type="protein sequence ID" value="CAI8030760.1"/>
    <property type="molecule type" value="Genomic_DNA"/>
</dbReference>
<proteinExistence type="predicted"/>
<name>A0AA35WXY3_GEOBA</name>
<evidence type="ECO:0000313" key="2">
    <source>
        <dbReference type="Proteomes" id="UP001174909"/>
    </source>
</evidence>
<protein>
    <submittedName>
        <fullName evidence="1">Uncharacterized protein</fullName>
    </submittedName>
</protein>
<organism evidence="1 2">
    <name type="scientific">Geodia barretti</name>
    <name type="common">Barrett's horny sponge</name>
    <dbReference type="NCBI Taxonomy" id="519541"/>
    <lineage>
        <taxon>Eukaryota</taxon>
        <taxon>Metazoa</taxon>
        <taxon>Porifera</taxon>
        <taxon>Demospongiae</taxon>
        <taxon>Heteroscleromorpha</taxon>
        <taxon>Tetractinellida</taxon>
        <taxon>Astrophorina</taxon>
        <taxon>Geodiidae</taxon>
        <taxon>Geodia</taxon>
    </lineage>
</organism>
<dbReference type="Proteomes" id="UP001174909">
    <property type="component" value="Unassembled WGS sequence"/>
</dbReference>
<evidence type="ECO:0000313" key="1">
    <source>
        <dbReference type="EMBL" id="CAI8030760.1"/>
    </source>
</evidence>
<dbReference type="AlphaFoldDB" id="A0AA35WXY3"/>
<gene>
    <name evidence="1" type="ORF">GBAR_LOCUS17451</name>
</gene>
<reference evidence="1" key="1">
    <citation type="submission" date="2023-03" db="EMBL/GenBank/DDBJ databases">
        <authorList>
            <person name="Steffen K."/>
            <person name="Cardenas P."/>
        </authorList>
    </citation>
    <scope>NUCLEOTIDE SEQUENCE</scope>
</reference>
<sequence length="37" mass="4074">MNILNVCVASQTSSVRHTRGMQCLKINNTATLIENVL</sequence>